<evidence type="ECO:0000313" key="2">
    <source>
        <dbReference type="EMBL" id="BDG02091.1"/>
    </source>
</evidence>
<dbReference type="EMBL" id="AP025591">
    <property type="protein sequence ID" value="BDG02091.1"/>
    <property type="molecule type" value="Genomic_DNA"/>
</dbReference>
<dbReference type="Proteomes" id="UP001162891">
    <property type="component" value="Chromosome"/>
</dbReference>
<keyword evidence="1" id="KW-0732">Signal</keyword>
<feature type="chain" id="PRO_5046495409" evidence="1">
    <location>
        <begin position="20"/>
        <end position="126"/>
    </location>
</feature>
<sequence length="126" mass="13366">MPRISIAALLTALATVARAGDGFTDRVAARISESRQCSQGTSTVIECTYSFEGMTLVLVLDPRNPEYNAFTVKAAPSGDSTFLKFGGTHSCALITYIGSKPGEVANVFISQRTGDVLTEHDMACAK</sequence>
<evidence type="ECO:0000256" key="1">
    <source>
        <dbReference type="SAM" id="SignalP"/>
    </source>
</evidence>
<evidence type="ECO:0000313" key="3">
    <source>
        <dbReference type="Proteomes" id="UP001162891"/>
    </source>
</evidence>
<accession>A0ABM7WRK6</accession>
<organism evidence="2 3">
    <name type="scientific">Anaeromyxobacter oryzae</name>
    <dbReference type="NCBI Taxonomy" id="2918170"/>
    <lineage>
        <taxon>Bacteria</taxon>
        <taxon>Pseudomonadati</taxon>
        <taxon>Myxococcota</taxon>
        <taxon>Myxococcia</taxon>
        <taxon>Myxococcales</taxon>
        <taxon>Cystobacterineae</taxon>
        <taxon>Anaeromyxobacteraceae</taxon>
        <taxon>Anaeromyxobacter</taxon>
    </lineage>
</organism>
<keyword evidence="3" id="KW-1185">Reference proteome</keyword>
<proteinExistence type="predicted"/>
<reference evidence="3" key="1">
    <citation type="journal article" date="2022" name="Int. J. Syst. Evol. Microbiol.">
        <title>Anaeromyxobacter oryzae sp. nov., Anaeromyxobacter diazotrophicus sp. nov. and Anaeromyxobacter paludicola sp. nov., isolated from paddy soils.</title>
        <authorList>
            <person name="Itoh H."/>
            <person name="Xu Z."/>
            <person name="Mise K."/>
            <person name="Masuda Y."/>
            <person name="Ushijima N."/>
            <person name="Hayakawa C."/>
            <person name="Shiratori Y."/>
            <person name="Senoo K."/>
        </authorList>
    </citation>
    <scope>NUCLEOTIDE SEQUENCE [LARGE SCALE GENOMIC DNA]</scope>
    <source>
        <strain evidence="3">Red232</strain>
    </source>
</reference>
<gene>
    <name evidence="2" type="ORF">AMOR_10870</name>
</gene>
<feature type="signal peptide" evidence="1">
    <location>
        <begin position="1"/>
        <end position="19"/>
    </location>
</feature>
<name>A0ABM7WRK6_9BACT</name>
<protein>
    <submittedName>
        <fullName evidence="2">Uncharacterized protein</fullName>
    </submittedName>
</protein>